<dbReference type="InterPro" id="IPR001775">
    <property type="entry name" value="GspD/PilQ"/>
</dbReference>
<dbReference type="PRINTS" id="PR00811">
    <property type="entry name" value="BCTERIALGSPD"/>
</dbReference>
<organism evidence="11 12">
    <name type="scientific">Vibrio stylophorae</name>
    <dbReference type="NCBI Taxonomy" id="659351"/>
    <lineage>
        <taxon>Bacteria</taxon>
        <taxon>Pseudomonadati</taxon>
        <taxon>Pseudomonadota</taxon>
        <taxon>Gammaproteobacteria</taxon>
        <taxon>Vibrionales</taxon>
        <taxon>Vibrionaceae</taxon>
        <taxon>Vibrio</taxon>
    </lineage>
</organism>
<protein>
    <submittedName>
        <fullName evidence="11">Type IV pilus biogenesis and competence protein PilQ</fullName>
    </submittedName>
</protein>
<evidence type="ECO:0000256" key="2">
    <source>
        <dbReference type="ARBA" id="ARBA00022448"/>
    </source>
</evidence>
<dbReference type="InterPro" id="IPR038591">
    <property type="entry name" value="NolW-like_sf"/>
</dbReference>
<dbReference type="SMART" id="SM00965">
    <property type="entry name" value="STN"/>
    <property type="match status" value="1"/>
</dbReference>
<evidence type="ECO:0000256" key="6">
    <source>
        <dbReference type="ARBA" id="ARBA00023237"/>
    </source>
</evidence>
<comment type="subcellular location">
    <subcellularLocation>
        <location evidence="8">Cell outer membrane</location>
    </subcellularLocation>
    <subcellularLocation>
        <location evidence="1">Membrane</location>
    </subcellularLocation>
</comment>
<keyword evidence="12" id="KW-1185">Reference proteome</keyword>
<evidence type="ECO:0000256" key="7">
    <source>
        <dbReference type="RuleBase" id="RU004003"/>
    </source>
</evidence>
<evidence type="ECO:0000256" key="3">
    <source>
        <dbReference type="ARBA" id="ARBA00022729"/>
    </source>
</evidence>
<dbReference type="Proteomes" id="UP000838672">
    <property type="component" value="Unassembled WGS sequence"/>
</dbReference>
<dbReference type="Pfam" id="PF00263">
    <property type="entry name" value="Secretin"/>
    <property type="match status" value="1"/>
</dbReference>
<keyword evidence="3 9" id="KW-0732">Signal</keyword>
<comment type="caution">
    <text evidence="11">The sequence shown here is derived from an EMBL/GenBank/DDBJ whole genome shotgun (WGS) entry which is preliminary data.</text>
</comment>
<dbReference type="PANTHER" id="PTHR30604:SF1">
    <property type="entry name" value="DNA UTILIZATION PROTEIN HOFQ"/>
    <property type="match status" value="1"/>
</dbReference>
<evidence type="ECO:0000256" key="8">
    <source>
        <dbReference type="RuleBase" id="RU004004"/>
    </source>
</evidence>
<feature type="chain" id="PRO_5046887910" evidence="9">
    <location>
        <begin position="30"/>
        <end position="614"/>
    </location>
</feature>
<dbReference type="InterPro" id="IPR011662">
    <property type="entry name" value="Secretin/TonB_short_N"/>
</dbReference>
<keyword evidence="2 8" id="KW-0813">Transport</keyword>
<dbReference type="NCBIfam" id="TIGR02515">
    <property type="entry name" value="IV_pilus_PilQ"/>
    <property type="match status" value="1"/>
</dbReference>
<dbReference type="Gene3D" id="3.30.1370.120">
    <property type="match status" value="1"/>
</dbReference>
<dbReference type="Pfam" id="PF11741">
    <property type="entry name" value="AMIN"/>
    <property type="match status" value="1"/>
</dbReference>
<dbReference type="Gene3D" id="2.60.40.3470">
    <property type="match status" value="1"/>
</dbReference>
<feature type="signal peptide" evidence="9">
    <location>
        <begin position="1"/>
        <end position="29"/>
    </location>
</feature>
<evidence type="ECO:0000256" key="5">
    <source>
        <dbReference type="ARBA" id="ARBA00023136"/>
    </source>
</evidence>
<evidence type="ECO:0000313" key="12">
    <source>
        <dbReference type="Proteomes" id="UP000838672"/>
    </source>
</evidence>
<gene>
    <name evidence="11" type="primary">pilQ</name>
    <name evidence="11" type="ORF">VST7929_02535</name>
</gene>
<dbReference type="RefSeq" id="WP_237467476.1">
    <property type="nucleotide sequence ID" value="NZ_CAKLDI010000001.1"/>
</dbReference>
<dbReference type="Gene3D" id="3.30.1370.130">
    <property type="match status" value="1"/>
</dbReference>
<keyword evidence="5" id="KW-0472">Membrane</keyword>
<dbReference type="InterPro" id="IPR005644">
    <property type="entry name" value="NolW-like"/>
</dbReference>
<dbReference type="InterPro" id="IPR051808">
    <property type="entry name" value="Type_IV_pilus_biogenesis"/>
</dbReference>
<evidence type="ECO:0000259" key="10">
    <source>
        <dbReference type="SMART" id="SM00965"/>
    </source>
</evidence>
<dbReference type="PANTHER" id="PTHR30604">
    <property type="entry name" value="PROTEIN TRANSPORT PROTEIN HOFQ"/>
    <property type="match status" value="1"/>
</dbReference>
<dbReference type="InterPro" id="IPR004846">
    <property type="entry name" value="T2SS/T3SS_dom"/>
</dbReference>
<name>A0ABN8DU78_9VIBR</name>
<keyword evidence="4" id="KW-0653">Protein transport</keyword>
<reference evidence="11" key="1">
    <citation type="submission" date="2021-11" db="EMBL/GenBank/DDBJ databases">
        <authorList>
            <person name="Rodrigo-Torres L."/>
            <person name="Arahal R. D."/>
            <person name="Lucena T."/>
        </authorList>
    </citation>
    <scope>NUCLEOTIDE SEQUENCE</scope>
    <source>
        <strain evidence="11">CECT 7929</strain>
    </source>
</reference>
<evidence type="ECO:0000256" key="9">
    <source>
        <dbReference type="SAM" id="SignalP"/>
    </source>
</evidence>
<dbReference type="InterPro" id="IPR013355">
    <property type="entry name" value="Pilus_4_PilQ"/>
</dbReference>
<evidence type="ECO:0000256" key="1">
    <source>
        <dbReference type="ARBA" id="ARBA00004370"/>
    </source>
</evidence>
<proteinExistence type="inferred from homology"/>
<dbReference type="Pfam" id="PF03958">
    <property type="entry name" value="Secretin_N"/>
    <property type="match status" value="1"/>
</dbReference>
<feature type="domain" description="Secretin/TonB short N-terminal" evidence="10">
    <location>
        <begin position="217"/>
        <end position="265"/>
    </location>
</feature>
<sequence>MGRIVFKNIQKLSLSFSLMLMVVSAPIYAGQGDAEAQAAALAAALNAEAPVATPAENEELSGSEHEINGKPTVLGLNFEQIKPDVGVLHIDMSTNKAVAKFTRKQGTIIVNIPGGKISEKLIYVMDVSEHQTPVTAIETFRSSEGVRIELINKGEFSYSYKQEGERLSVTVERKAMQVRQLAKNNRAGIKNNKPITLNFQNIPVRSVLQLIADYNNFNLVVADSVQGSVTLQLNSVPWQEALDVILQLRGLERRIKGNIMLIAPESEFDAQDQDALAADRKKEELAPLDSAIIRLDFAKAEEVAGMLAPEEEGQVAFLTERGSVSVDLRTNSLIIKEIKSNMASIRQVVELLDIPVKQVLIEARIVTMNETDAMEIGVRWGSTTVGSDMHTGGSIEHLSEMNYSNHPLNLGMKNDIDIKDTLNVNMGATADRAAQFAFQFAGLGDDILLDLELSALQSENRAEIIASPRLMTTNKSTAYIEQGTEVPYLESSSSGAATIAFKKAVLSLGVTPQITEDDRLVLDLEITQDEVGEVVTKEVSAPSIRTQRLKTQVLVNNGETIVLGGIYKMTTENTAEKVPFFGDIPIIGAAFRYTSEMVTKSELLIFITPKIVTQ</sequence>
<evidence type="ECO:0000256" key="4">
    <source>
        <dbReference type="ARBA" id="ARBA00022927"/>
    </source>
</evidence>
<evidence type="ECO:0000313" key="11">
    <source>
        <dbReference type="EMBL" id="CAH0534591.1"/>
    </source>
</evidence>
<dbReference type="EMBL" id="CAKLDI010000001">
    <property type="protein sequence ID" value="CAH0534591.1"/>
    <property type="molecule type" value="Genomic_DNA"/>
</dbReference>
<comment type="similarity">
    <text evidence="7">Belongs to the bacterial secretin family.</text>
</comment>
<accession>A0ABN8DU78</accession>
<dbReference type="InterPro" id="IPR021731">
    <property type="entry name" value="AMIN_dom"/>
</dbReference>
<keyword evidence="6" id="KW-0998">Cell outer membrane</keyword>
<dbReference type="Pfam" id="PF07660">
    <property type="entry name" value="STN"/>
    <property type="match status" value="1"/>
</dbReference>